<gene>
    <name evidence="1" type="ORF">O6H91_11G073700</name>
</gene>
<accession>A0ACC2CAH2</accession>
<dbReference type="Proteomes" id="UP001162992">
    <property type="component" value="Chromosome 11"/>
</dbReference>
<reference evidence="2" key="1">
    <citation type="journal article" date="2024" name="Proc. Natl. Acad. Sci. U.S.A.">
        <title>Extraordinary preservation of gene collinearity over three hundred million years revealed in homosporous lycophytes.</title>
        <authorList>
            <person name="Li C."/>
            <person name="Wickell D."/>
            <person name="Kuo L.Y."/>
            <person name="Chen X."/>
            <person name="Nie B."/>
            <person name="Liao X."/>
            <person name="Peng D."/>
            <person name="Ji J."/>
            <person name="Jenkins J."/>
            <person name="Williams M."/>
            <person name="Shu S."/>
            <person name="Plott C."/>
            <person name="Barry K."/>
            <person name="Rajasekar S."/>
            <person name="Grimwood J."/>
            <person name="Han X."/>
            <person name="Sun S."/>
            <person name="Hou Z."/>
            <person name="He W."/>
            <person name="Dai G."/>
            <person name="Sun C."/>
            <person name="Schmutz J."/>
            <person name="Leebens-Mack J.H."/>
            <person name="Li F.W."/>
            <person name="Wang L."/>
        </authorList>
    </citation>
    <scope>NUCLEOTIDE SEQUENCE [LARGE SCALE GENOMIC DNA]</scope>
    <source>
        <strain evidence="2">cv. PW_Plant_1</strain>
    </source>
</reference>
<evidence type="ECO:0000313" key="2">
    <source>
        <dbReference type="Proteomes" id="UP001162992"/>
    </source>
</evidence>
<proteinExistence type="predicted"/>
<dbReference type="EMBL" id="CM055102">
    <property type="protein sequence ID" value="KAJ7539025.1"/>
    <property type="molecule type" value="Genomic_DNA"/>
</dbReference>
<evidence type="ECO:0000313" key="1">
    <source>
        <dbReference type="EMBL" id="KAJ7539025.1"/>
    </source>
</evidence>
<name>A0ACC2CAH2_DIPCM</name>
<organism evidence="1 2">
    <name type="scientific">Diphasiastrum complanatum</name>
    <name type="common">Issler's clubmoss</name>
    <name type="synonym">Lycopodium complanatum</name>
    <dbReference type="NCBI Taxonomy" id="34168"/>
    <lineage>
        <taxon>Eukaryota</taxon>
        <taxon>Viridiplantae</taxon>
        <taxon>Streptophyta</taxon>
        <taxon>Embryophyta</taxon>
        <taxon>Tracheophyta</taxon>
        <taxon>Lycopodiopsida</taxon>
        <taxon>Lycopodiales</taxon>
        <taxon>Lycopodiaceae</taxon>
        <taxon>Lycopodioideae</taxon>
        <taxon>Diphasiastrum</taxon>
    </lineage>
</organism>
<sequence>MGAAATPSYEEVRKQRVEANNRRMEVRIPIIRSVLGLKDMSRTLSKTFVESNLSPMVRKVKYHNIKDNASIVLRRSSRVAGTPQPDYRETDFEILALRRGSCRSRLLPRKYCSDKARFVTAEAAEELEKSLDSGCPSFVKLMLQSHVSGGFWLGLPSVFCQRYLPNKDTVFILEDSKGLEWETLYLAYKTGLSGGWRGFSIDHELEDGDALVFELVKAHRFKVHIVRADDDVATAETKAAPKNTTNDLTSCKSPLETSHVGLTIVKHLQNKSGASKGCPSKKQKMNNKDEVMDKLSQRKLTSQNKLFEMQNHEIIDIEMDTSKDMLKEENKTKLGCEAPANRTRSDTTKSKPEPSSTKSKLEPTSSFKLETGRLRTRKIAPQTGKIIDMLPGKKPYRHSLTAMVKA</sequence>
<keyword evidence="2" id="KW-1185">Reference proteome</keyword>
<protein>
    <submittedName>
        <fullName evidence="1">Uncharacterized protein</fullName>
    </submittedName>
</protein>
<comment type="caution">
    <text evidence="1">The sequence shown here is derived from an EMBL/GenBank/DDBJ whole genome shotgun (WGS) entry which is preliminary data.</text>
</comment>